<feature type="transmembrane region" description="Helical" evidence="7">
    <location>
        <begin position="107"/>
        <end position="128"/>
    </location>
</feature>
<dbReference type="Pfam" id="PF00528">
    <property type="entry name" value="BPD_transp_1"/>
    <property type="match status" value="1"/>
</dbReference>
<dbReference type="PANTHER" id="PTHR30193">
    <property type="entry name" value="ABC TRANSPORTER PERMEASE PROTEIN"/>
    <property type="match status" value="1"/>
</dbReference>
<evidence type="ECO:0000256" key="5">
    <source>
        <dbReference type="ARBA" id="ARBA00022989"/>
    </source>
</evidence>
<keyword evidence="3" id="KW-1003">Cell membrane</keyword>
<evidence type="ECO:0000259" key="8">
    <source>
        <dbReference type="PROSITE" id="PS50928"/>
    </source>
</evidence>
<feature type="transmembrane region" description="Helical" evidence="7">
    <location>
        <begin position="262"/>
        <end position="284"/>
    </location>
</feature>
<keyword evidence="6 7" id="KW-0472">Membrane</keyword>
<dbReference type="RefSeq" id="WP_377469583.1">
    <property type="nucleotide sequence ID" value="NZ_JBHLWN010000030.1"/>
</dbReference>
<dbReference type="EMBL" id="JBHLWN010000030">
    <property type="protein sequence ID" value="MFC0212410.1"/>
    <property type="molecule type" value="Genomic_DNA"/>
</dbReference>
<feature type="transmembrane region" description="Helical" evidence="7">
    <location>
        <begin position="158"/>
        <end position="181"/>
    </location>
</feature>
<organism evidence="9 10">
    <name type="scientific">Paenibacillus chartarius</name>
    <dbReference type="NCBI Taxonomy" id="747481"/>
    <lineage>
        <taxon>Bacteria</taxon>
        <taxon>Bacillati</taxon>
        <taxon>Bacillota</taxon>
        <taxon>Bacilli</taxon>
        <taxon>Bacillales</taxon>
        <taxon>Paenibacillaceae</taxon>
        <taxon>Paenibacillus</taxon>
    </lineage>
</organism>
<evidence type="ECO:0000256" key="6">
    <source>
        <dbReference type="ARBA" id="ARBA00023136"/>
    </source>
</evidence>
<keyword evidence="4 7" id="KW-0812">Transmembrane</keyword>
<feature type="transmembrane region" description="Helical" evidence="7">
    <location>
        <begin position="215"/>
        <end position="242"/>
    </location>
</feature>
<evidence type="ECO:0000256" key="2">
    <source>
        <dbReference type="ARBA" id="ARBA00022448"/>
    </source>
</evidence>
<evidence type="ECO:0000313" key="10">
    <source>
        <dbReference type="Proteomes" id="UP001589776"/>
    </source>
</evidence>
<feature type="transmembrane region" description="Helical" evidence="7">
    <location>
        <begin position="74"/>
        <end position="95"/>
    </location>
</feature>
<dbReference type="Proteomes" id="UP001589776">
    <property type="component" value="Unassembled WGS sequence"/>
</dbReference>
<dbReference type="CDD" id="cd06261">
    <property type="entry name" value="TM_PBP2"/>
    <property type="match status" value="1"/>
</dbReference>
<evidence type="ECO:0000313" key="9">
    <source>
        <dbReference type="EMBL" id="MFC0212410.1"/>
    </source>
</evidence>
<keyword evidence="5 7" id="KW-1133">Transmembrane helix</keyword>
<dbReference type="SUPFAM" id="SSF161098">
    <property type="entry name" value="MetI-like"/>
    <property type="match status" value="1"/>
</dbReference>
<comment type="subcellular location">
    <subcellularLocation>
        <location evidence="1 7">Cell membrane</location>
        <topology evidence="1 7">Multi-pass membrane protein</topology>
    </subcellularLocation>
</comment>
<reference evidence="9 10" key="1">
    <citation type="submission" date="2024-09" db="EMBL/GenBank/DDBJ databases">
        <authorList>
            <person name="Sun Q."/>
            <person name="Mori K."/>
        </authorList>
    </citation>
    <scope>NUCLEOTIDE SEQUENCE [LARGE SCALE GENOMIC DNA]</scope>
    <source>
        <strain evidence="9 10">CCM 7759</strain>
    </source>
</reference>
<accession>A0ABV6DID6</accession>
<comment type="similarity">
    <text evidence="7">Belongs to the binding-protein-dependent transport system permease family.</text>
</comment>
<keyword evidence="2 7" id="KW-0813">Transport</keyword>
<dbReference type="Gene3D" id="1.10.3720.10">
    <property type="entry name" value="MetI-like"/>
    <property type="match status" value="1"/>
</dbReference>
<sequence length="297" mass="33111">MTVRSDFENASGYMFILPWIIGFVSFTLIPLLCLLYFSFTKYDLLSSPRWLGLDNYTAILTNDPKFWQALQVTFLYVLVAMPARLVVALGIALLLNTKHRLIGVYRTLFYIPSIIGGSVAVAVMWGLLFSRTGAVNSLFGWLFGWSPDISWVADPDTALGSIVLLAIWQFGSPMVIFLAGLKNIPSSYYEAAVVDGANGWQRFVRVTIPLLSPVIFFNLVMQTIGGFMTFTQGLIITGGGPLDQTLFYQLYVYRRGFEFFEMGYASALSCILLVIVAILTGIVFKTSNAWVHYESKG</sequence>
<name>A0ABV6DID6_9BACL</name>
<evidence type="ECO:0000256" key="3">
    <source>
        <dbReference type="ARBA" id="ARBA00022475"/>
    </source>
</evidence>
<gene>
    <name evidence="9" type="ORF">ACFFK0_08040</name>
</gene>
<proteinExistence type="inferred from homology"/>
<feature type="domain" description="ABC transmembrane type-1" evidence="8">
    <location>
        <begin position="70"/>
        <end position="283"/>
    </location>
</feature>
<feature type="transmembrane region" description="Helical" evidence="7">
    <location>
        <begin position="12"/>
        <end position="39"/>
    </location>
</feature>
<dbReference type="InterPro" id="IPR000515">
    <property type="entry name" value="MetI-like"/>
</dbReference>
<protein>
    <submittedName>
        <fullName evidence="9">Carbohydrate ABC transporter permease</fullName>
    </submittedName>
</protein>
<evidence type="ECO:0000256" key="4">
    <source>
        <dbReference type="ARBA" id="ARBA00022692"/>
    </source>
</evidence>
<keyword evidence="10" id="KW-1185">Reference proteome</keyword>
<dbReference type="PROSITE" id="PS50928">
    <property type="entry name" value="ABC_TM1"/>
    <property type="match status" value="1"/>
</dbReference>
<dbReference type="InterPro" id="IPR051393">
    <property type="entry name" value="ABC_transporter_permease"/>
</dbReference>
<evidence type="ECO:0000256" key="1">
    <source>
        <dbReference type="ARBA" id="ARBA00004651"/>
    </source>
</evidence>
<comment type="caution">
    <text evidence="9">The sequence shown here is derived from an EMBL/GenBank/DDBJ whole genome shotgun (WGS) entry which is preliminary data.</text>
</comment>
<evidence type="ECO:0000256" key="7">
    <source>
        <dbReference type="RuleBase" id="RU363032"/>
    </source>
</evidence>
<dbReference type="PANTHER" id="PTHR30193:SF1">
    <property type="entry name" value="ABC TRANSPORTER PERMEASE PROTEIN YESP-RELATED"/>
    <property type="match status" value="1"/>
</dbReference>
<dbReference type="InterPro" id="IPR035906">
    <property type="entry name" value="MetI-like_sf"/>
</dbReference>